<dbReference type="EMBL" id="CM056744">
    <property type="protein sequence ID" value="KAJ8666613.1"/>
    <property type="molecule type" value="Genomic_DNA"/>
</dbReference>
<organism evidence="1 2">
    <name type="scientific">Eretmocerus hayati</name>
    <dbReference type="NCBI Taxonomy" id="131215"/>
    <lineage>
        <taxon>Eukaryota</taxon>
        <taxon>Metazoa</taxon>
        <taxon>Ecdysozoa</taxon>
        <taxon>Arthropoda</taxon>
        <taxon>Hexapoda</taxon>
        <taxon>Insecta</taxon>
        <taxon>Pterygota</taxon>
        <taxon>Neoptera</taxon>
        <taxon>Endopterygota</taxon>
        <taxon>Hymenoptera</taxon>
        <taxon>Apocrita</taxon>
        <taxon>Proctotrupomorpha</taxon>
        <taxon>Chalcidoidea</taxon>
        <taxon>Aphelinidae</taxon>
        <taxon>Aphelininae</taxon>
        <taxon>Eretmocerus</taxon>
    </lineage>
</organism>
<keyword evidence="2" id="KW-1185">Reference proteome</keyword>
<dbReference type="Proteomes" id="UP001239111">
    <property type="component" value="Chromosome 4"/>
</dbReference>
<name>A0ACC2N6L4_9HYME</name>
<accession>A0ACC2N6L4</accession>
<evidence type="ECO:0000313" key="1">
    <source>
        <dbReference type="EMBL" id="KAJ8666613.1"/>
    </source>
</evidence>
<proteinExistence type="predicted"/>
<sequence>MSDSDEEIDVVGLGTVTHSTPAARLGPIGRVVNRQASSEDEQWMQVMDAEAQRVCQEVQAAADAVISAPDPWRRSTENTLEHLEHRCASLELNKVEPVIASTTISSNIKKDAPGLGKYKAEVLQPSGKIRTRNDNRADPPYIQQSSSPSFQQRQIPGLIFFGLQQKHEEIAKPLNLSIKSRTQVPTSVIFKRHQEKPPIAPKSMLRNYLLDKASRPTRQVAATITSGSLQKSSTPSRPARQAPATITSGSLQESSTPSGPIRQAPTYITSGSLQDFYTKQGPHYEIRKVIAGQHPQLPVCSPAPGVLMGVRPWKQLMAPTNAEQRQIYEAIKNGTLSTETCVSVDSIKVKHRTRDIWVSPNRLVWYCDDCNKRYPQACNNWIGWKRHQIHQLGRQDILKDWTSKMLCGMCGEPTGEVASFDGCVECGFLSNSHWGDINIGYLIFESEEDRGPCPCDRPYLPPTIF</sequence>
<protein>
    <submittedName>
        <fullName evidence="1">Uncharacterized protein</fullName>
    </submittedName>
</protein>
<gene>
    <name evidence="1" type="ORF">QAD02_008275</name>
</gene>
<comment type="caution">
    <text evidence="1">The sequence shown here is derived from an EMBL/GenBank/DDBJ whole genome shotgun (WGS) entry which is preliminary data.</text>
</comment>
<reference evidence="1" key="1">
    <citation type="submission" date="2023-04" db="EMBL/GenBank/DDBJ databases">
        <title>A chromosome-level genome assembly of the parasitoid wasp Eretmocerus hayati.</title>
        <authorList>
            <person name="Zhong Y."/>
            <person name="Liu S."/>
            <person name="Liu Y."/>
        </authorList>
    </citation>
    <scope>NUCLEOTIDE SEQUENCE</scope>
    <source>
        <strain evidence="1">ZJU_SS_LIU_2023</strain>
    </source>
</reference>
<evidence type="ECO:0000313" key="2">
    <source>
        <dbReference type="Proteomes" id="UP001239111"/>
    </source>
</evidence>